<protein>
    <submittedName>
        <fullName evidence="1">Regulatory protein GemA</fullName>
    </submittedName>
</protein>
<dbReference type="AlphaFoldDB" id="A0A9Y2P5I3"/>
<dbReference type="InterPro" id="IPR009363">
    <property type="entry name" value="Phage_Mu_Gp16"/>
</dbReference>
<organism evidence="1 2">
    <name type="scientific">Parasedimentitalea psychrophila</name>
    <dbReference type="NCBI Taxonomy" id="2997337"/>
    <lineage>
        <taxon>Bacteria</taxon>
        <taxon>Pseudomonadati</taxon>
        <taxon>Pseudomonadota</taxon>
        <taxon>Alphaproteobacteria</taxon>
        <taxon>Rhodobacterales</taxon>
        <taxon>Paracoccaceae</taxon>
        <taxon>Parasedimentitalea</taxon>
    </lineage>
</organism>
<sequence>MKLSEVSFRSALVQIGGVASLKDLDQQGFEALIGFFEYLGFAPLVTQGRTYGKRPDMASLAQIELIRTLWGEFTRGAYDGEDELNKWLELSWKISSLRFLKVETARKIITALKAMKARAA</sequence>
<accession>A0A9Y2P5I3</accession>
<dbReference type="KEGG" id="ppso:QPJ95_05655"/>
<name>A0A9Y2P5I3_9RHOB</name>
<dbReference type="RefSeq" id="WP_270919346.1">
    <property type="nucleotide sequence ID" value="NZ_CP127247.1"/>
</dbReference>
<dbReference type="EMBL" id="CP127247">
    <property type="protein sequence ID" value="WIY26399.1"/>
    <property type="molecule type" value="Genomic_DNA"/>
</dbReference>
<evidence type="ECO:0000313" key="2">
    <source>
        <dbReference type="Proteomes" id="UP001238334"/>
    </source>
</evidence>
<gene>
    <name evidence="1" type="ORF">QPJ95_05655</name>
</gene>
<dbReference type="Pfam" id="PF06252">
    <property type="entry name" value="GemA"/>
    <property type="match status" value="1"/>
</dbReference>
<proteinExistence type="predicted"/>
<dbReference type="Proteomes" id="UP001238334">
    <property type="component" value="Chromosome"/>
</dbReference>
<evidence type="ECO:0000313" key="1">
    <source>
        <dbReference type="EMBL" id="WIY26399.1"/>
    </source>
</evidence>
<reference evidence="1 2" key="1">
    <citation type="submission" date="2023-06" db="EMBL/GenBank/DDBJ databases">
        <title>Parasedimentitalea psychrophila sp. nov., a psychrophilic bacterium isolated from deep-sea sediment.</title>
        <authorList>
            <person name="Li A."/>
        </authorList>
    </citation>
    <scope>NUCLEOTIDE SEQUENCE [LARGE SCALE GENOMIC DNA]</scope>
    <source>
        <strain evidence="1 2">QS115</strain>
    </source>
</reference>
<keyword evidence="2" id="KW-1185">Reference proteome</keyword>